<reference evidence="3" key="2">
    <citation type="submission" date="2020-11" db="EMBL/GenBank/DDBJ databases">
        <authorList>
            <person name="Cecchin M."/>
            <person name="Marcolungo L."/>
            <person name="Rossato M."/>
            <person name="Girolomoni L."/>
            <person name="Cosentino E."/>
            <person name="Cuine S."/>
            <person name="Li-Beisson Y."/>
            <person name="Delledonne M."/>
            <person name="Ballottari M."/>
        </authorList>
    </citation>
    <scope>NUCLEOTIDE SEQUENCE</scope>
    <source>
        <strain evidence="3">211/11P</strain>
        <tissue evidence="3">Whole cell</tissue>
    </source>
</reference>
<feature type="domain" description="SAC" evidence="2">
    <location>
        <begin position="141"/>
        <end position="486"/>
    </location>
</feature>
<dbReference type="PANTHER" id="PTHR45662:SF2">
    <property type="entry name" value="PHOSPHATIDYLINOSITOL-3-PHOSPHATASE SAC1"/>
    <property type="match status" value="1"/>
</dbReference>
<dbReference type="EMBL" id="SIDB01000005">
    <property type="protein sequence ID" value="KAI3432295.1"/>
    <property type="molecule type" value="Genomic_DNA"/>
</dbReference>
<keyword evidence="1" id="KW-1133">Transmembrane helix</keyword>
<dbReference type="Pfam" id="PF02383">
    <property type="entry name" value="Syja_N"/>
    <property type="match status" value="1"/>
</dbReference>
<evidence type="ECO:0000256" key="1">
    <source>
        <dbReference type="SAM" id="Phobius"/>
    </source>
</evidence>
<sequence>MAAATNGGAASGTRSLELYPSMRLQRLGSIAVIQPVWKGKVEGPSLTCDLETGTLALAEHPKVDKAYTEVFGVLGLARLEAGPALVVVTAVEQAATLRGHPLYRVTGTEVLADTRNGKWKSSDHRFLKLLKSGTDPRRHGGSLYFAYGGDVTLSQQRYEAVHADPRTASLAPWQRAAPSFFWNRALAQPLLEAGMHAFVPPAFQGFAGQISEFALAGATGPQQAVTITLIARRSLKRAGCRQWRRGLDPAAAVANFVESEQLVAVDGGAAQASFVQVRGSIPLLWSQAPCLKYKIPILIAPPSRSQPAFEEHARALVKGYKEVVGINLANQTGREGKLSAAYADAASDFAAAADDGDTHASPAAAPGFRLVPFDFHKQCGATNYARLAILWEGISADFRRFAYWFRDSAGTADEQEGVFRTNCIDCLDRTNVVQGLLGRKQLEHVLQRMGLMPESSTLPQALPELDLAFRVMWADHGDEVSMQYAGTGAMKSAFTRTGKRDIWGLLDDGAKSLTRYYLNNFEDGHKQDALDLVTGSYTVTPGKPPPFQAQGSPAVPLLAVAALAVLAAYNLHSLSSDGGGGLLAFSLLLLQQVAVPLALAAALLVLMLKRGSLLVDKPQLAPELAVPWH</sequence>
<dbReference type="GO" id="GO:0005783">
    <property type="term" value="C:endoplasmic reticulum"/>
    <property type="evidence" value="ECO:0007669"/>
    <property type="project" value="TreeGrafter"/>
</dbReference>
<dbReference type="PANTHER" id="PTHR45662">
    <property type="entry name" value="PHOSPHATIDYLINOSITIDE PHOSPHATASE SAC1"/>
    <property type="match status" value="1"/>
</dbReference>
<accession>A0A9D4YXU5</accession>
<keyword evidence="4" id="KW-1185">Reference proteome</keyword>
<feature type="transmembrane region" description="Helical" evidence="1">
    <location>
        <begin position="583"/>
        <end position="608"/>
    </location>
</feature>
<evidence type="ECO:0000259" key="2">
    <source>
        <dbReference type="PROSITE" id="PS50275"/>
    </source>
</evidence>
<reference evidence="3" key="1">
    <citation type="journal article" date="2019" name="Plant J.">
        <title>Chlorella vulgaris genome assembly and annotation reveals the molecular basis for metabolic acclimation to high light conditions.</title>
        <authorList>
            <person name="Cecchin M."/>
            <person name="Marcolungo L."/>
            <person name="Rossato M."/>
            <person name="Girolomoni L."/>
            <person name="Cosentino E."/>
            <person name="Cuine S."/>
            <person name="Li-Beisson Y."/>
            <person name="Delledonne M."/>
            <person name="Ballottari M."/>
        </authorList>
    </citation>
    <scope>NUCLEOTIDE SEQUENCE</scope>
    <source>
        <strain evidence="3">211/11P</strain>
    </source>
</reference>
<evidence type="ECO:0000313" key="3">
    <source>
        <dbReference type="EMBL" id="KAI3432295.1"/>
    </source>
</evidence>
<dbReference type="GO" id="GO:0046856">
    <property type="term" value="P:phosphatidylinositol dephosphorylation"/>
    <property type="evidence" value="ECO:0007669"/>
    <property type="project" value="TreeGrafter"/>
</dbReference>
<protein>
    <recommendedName>
        <fullName evidence="2">SAC domain-containing protein</fullName>
    </recommendedName>
</protein>
<keyword evidence="1" id="KW-0472">Membrane</keyword>
<dbReference type="AlphaFoldDB" id="A0A9D4YXU5"/>
<dbReference type="PROSITE" id="PS50275">
    <property type="entry name" value="SAC"/>
    <property type="match status" value="1"/>
</dbReference>
<dbReference type="Proteomes" id="UP001055712">
    <property type="component" value="Unassembled WGS sequence"/>
</dbReference>
<gene>
    <name evidence="3" type="ORF">D9Q98_003855</name>
</gene>
<dbReference type="GO" id="GO:0043812">
    <property type="term" value="F:phosphatidylinositol-4-phosphate phosphatase activity"/>
    <property type="evidence" value="ECO:0007669"/>
    <property type="project" value="TreeGrafter"/>
</dbReference>
<feature type="transmembrane region" description="Helical" evidence="1">
    <location>
        <begin position="554"/>
        <end position="571"/>
    </location>
</feature>
<organism evidence="3 4">
    <name type="scientific">Chlorella vulgaris</name>
    <name type="common">Green alga</name>
    <dbReference type="NCBI Taxonomy" id="3077"/>
    <lineage>
        <taxon>Eukaryota</taxon>
        <taxon>Viridiplantae</taxon>
        <taxon>Chlorophyta</taxon>
        <taxon>core chlorophytes</taxon>
        <taxon>Trebouxiophyceae</taxon>
        <taxon>Chlorellales</taxon>
        <taxon>Chlorellaceae</taxon>
        <taxon>Chlorella clade</taxon>
        <taxon>Chlorella</taxon>
    </lineage>
</organism>
<keyword evidence="1" id="KW-0812">Transmembrane</keyword>
<dbReference type="InterPro" id="IPR002013">
    <property type="entry name" value="SAC_dom"/>
</dbReference>
<comment type="caution">
    <text evidence="3">The sequence shown here is derived from an EMBL/GenBank/DDBJ whole genome shotgun (WGS) entry which is preliminary data.</text>
</comment>
<name>A0A9D4YXU5_CHLVU</name>
<dbReference type="OrthoDB" id="405996at2759"/>
<evidence type="ECO:0000313" key="4">
    <source>
        <dbReference type="Proteomes" id="UP001055712"/>
    </source>
</evidence>
<proteinExistence type="predicted"/>